<evidence type="ECO:0000313" key="4">
    <source>
        <dbReference type="Proteomes" id="UP000219167"/>
    </source>
</evidence>
<dbReference type="Pfam" id="PF01497">
    <property type="entry name" value="Peripla_BP_2"/>
    <property type="match status" value="1"/>
</dbReference>
<dbReference type="InterPro" id="IPR050902">
    <property type="entry name" value="ABC_Transporter_SBP"/>
</dbReference>
<feature type="chain" id="PRO_5013080668" evidence="1">
    <location>
        <begin position="22"/>
        <end position="367"/>
    </location>
</feature>
<organism evidence="3 4">
    <name type="scientific">Rhizobium subbaraonis</name>
    <dbReference type="NCBI Taxonomy" id="908946"/>
    <lineage>
        <taxon>Bacteria</taxon>
        <taxon>Pseudomonadati</taxon>
        <taxon>Pseudomonadota</taxon>
        <taxon>Alphaproteobacteria</taxon>
        <taxon>Hyphomicrobiales</taxon>
        <taxon>Rhizobiaceae</taxon>
        <taxon>Rhizobium/Agrobacterium group</taxon>
        <taxon>Rhizobium</taxon>
    </lineage>
</organism>
<dbReference type="PROSITE" id="PS50983">
    <property type="entry name" value="FE_B12_PBP"/>
    <property type="match status" value="1"/>
</dbReference>
<proteinExistence type="predicted"/>
<dbReference type="PANTHER" id="PTHR30535:SF34">
    <property type="entry name" value="MOLYBDATE-BINDING PROTEIN MOLA"/>
    <property type="match status" value="1"/>
</dbReference>
<dbReference type="EMBL" id="OBQD01000014">
    <property type="protein sequence ID" value="SOC45160.1"/>
    <property type="molecule type" value="Genomic_DNA"/>
</dbReference>
<feature type="signal peptide" evidence="1">
    <location>
        <begin position="1"/>
        <end position="21"/>
    </location>
</feature>
<evidence type="ECO:0000313" key="3">
    <source>
        <dbReference type="EMBL" id="SOC45160.1"/>
    </source>
</evidence>
<dbReference type="RefSeq" id="WP_097141762.1">
    <property type="nucleotide sequence ID" value="NZ_OBQD01000014.1"/>
</dbReference>
<dbReference type="AlphaFoldDB" id="A0A285UTJ0"/>
<dbReference type="PANTHER" id="PTHR30535">
    <property type="entry name" value="VITAMIN B12-BINDING PROTEIN"/>
    <property type="match status" value="1"/>
</dbReference>
<evidence type="ECO:0000256" key="1">
    <source>
        <dbReference type="SAM" id="SignalP"/>
    </source>
</evidence>
<keyword evidence="1" id="KW-0732">Signal</keyword>
<dbReference type="InterPro" id="IPR002491">
    <property type="entry name" value="ABC_transptr_periplasmic_BD"/>
</dbReference>
<reference evidence="3 4" key="1">
    <citation type="submission" date="2017-08" db="EMBL/GenBank/DDBJ databases">
        <authorList>
            <person name="de Groot N.N."/>
        </authorList>
    </citation>
    <scope>NUCLEOTIDE SEQUENCE [LARGE SCALE GENOMIC DNA]</scope>
    <source>
        <strain evidence="3 4">JC85</strain>
    </source>
</reference>
<dbReference type="Proteomes" id="UP000219167">
    <property type="component" value="Unassembled WGS sequence"/>
</dbReference>
<name>A0A285UTJ0_9HYPH</name>
<gene>
    <name evidence="3" type="ORF">SAMN05892877_11434</name>
</gene>
<evidence type="ECO:0000259" key="2">
    <source>
        <dbReference type="PROSITE" id="PS50983"/>
    </source>
</evidence>
<accession>A0A285UTJ0</accession>
<dbReference type="SUPFAM" id="SSF53807">
    <property type="entry name" value="Helical backbone' metal receptor"/>
    <property type="match status" value="1"/>
</dbReference>
<sequence length="367" mass="39748">MKKIVVSAVIGLVAMTTSAFADITVTDVKGRTVTVPKVPERIVLSFYYEDYLAIAGPGALDKVVALSLSTWKDWRPNQFAAYEKALPKLASIPDVGNTEDNTFSIEKVIAAKPDLLILAAWSYDALGEGIKQIETAGIPIVTLDYNAQTVEKHVASTLALGKLMGTEDRAETLAKNYEDAMADVQARIEKAGPTDKKVYVELAQKGPGAVGNSYGDTMWGALIDRLGGNNIAKGQIGNWGPLSPEYVLAQKPDLIFLGGSEWLNKPQSVQVGFGADPTVTRERMKAYLARPGWSDLPAVKNGGVHAIYHGGARTLSDYVYAQYIAKQLYPDAFKDVDPAKNIADYYDKWLPINADGVFVLPYEAAGQ</sequence>
<dbReference type="OrthoDB" id="9775594at2"/>
<keyword evidence="4" id="KW-1185">Reference proteome</keyword>
<feature type="domain" description="Fe/B12 periplasmic-binding" evidence="2">
    <location>
        <begin position="40"/>
        <end position="336"/>
    </location>
</feature>
<protein>
    <submittedName>
        <fullName evidence="3">ABC-type Fe3+-hydroxamate transport system substrate-binding protein</fullName>
    </submittedName>
</protein>
<dbReference type="Gene3D" id="3.40.50.1980">
    <property type="entry name" value="Nitrogenase molybdenum iron protein domain"/>
    <property type="match status" value="2"/>
</dbReference>